<evidence type="ECO:0000259" key="1">
    <source>
        <dbReference type="Pfam" id="PF06114"/>
    </source>
</evidence>
<dbReference type="Gene3D" id="1.10.10.2910">
    <property type="match status" value="1"/>
</dbReference>
<sequence>MKTKLNDISPETLQMAEPCRLNRKEIEEKAEEFAREISYEPAADLESIVETIGGEVIYQPLSDWEKSHEASIIILGPTNFQINLSNFHGPLRNRFSIAHELGHFVLHSDKGKKQIRAARFGNTLEEQEANLFAAALLMPRKKFREEIEKNRDPIHLAAKFLVSLTAAKVRMDYLGNNPY</sequence>
<dbReference type="Pfam" id="PF06114">
    <property type="entry name" value="Peptidase_M78"/>
    <property type="match status" value="1"/>
</dbReference>
<name>A0A6H3NNE1_9LEPT</name>
<evidence type="ECO:0000313" key="3">
    <source>
        <dbReference type="Proteomes" id="UP000297649"/>
    </source>
</evidence>
<protein>
    <submittedName>
        <fullName evidence="2">ImmA/IrrE family metallo-endopeptidase</fullName>
    </submittedName>
</protein>
<dbReference type="PANTHER" id="PTHR43236:SF2">
    <property type="entry name" value="BLL0069 PROTEIN"/>
    <property type="match status" value="1"/>
</dbReference>
<proteinExistence type="predicted"/>
<evidence type="ECO:0000313" key="2">
    <source>
        <dbReference type="EMBL" id="TGN13489.1"/>
    </source>
</evidence>
<gene>
    <name evidence="2" type="ORF">EHR08_11575</name>
</gene>
<accession>A0A6H3NNE1</accession>
<organism evidence="2 3">
    <name type="scientific">Leptospira bandrabouensis</name>
    <dbReference type="NCBI Taxonomy" id="2484903"/>
    <lineage>
        <taxon>Bacteria</taxon>
        <taxon>Pseudomonadati</taxon>
        <taxon>Spirochaetota</taxon>
        <taxon>Spirochaetia</taxon>
        <taxon>Leptospirales</taxon>
        <taxon>Leptospiraceae</taxon>
        <taxon>Leptospira</taxon>
    </lineage>
</organism>
<keyword evidence="3" id="KW-1185">Reference proteome</keyword>
<dbReference type="EMBL" id="RQHU01000014">
    <property type="protein sequence ID" value="TGN13489.1"/>
    <property type="molecule type" value="Genomic_DNA"/>
</dbReference>
<dbReference type="Proteomes" id="UP000297649">
    <property type="component" value="Unassembled WGS sequence"/>
</dbReference>
<reference evidence="2" key="1">
    <citation type="journal article" date="2019" name="PLoS Negl. Trop. Dis.">
        <title>Revisiting the worldwide diversity of Leptospira species in the environment.</title>
        <authorList>
            <person name="Vincent A.T."/>
            <person name="Schiettekatte O."/>
            <person name="Bourhy P."/>
            <person name="Veyrier F.J."/>
            <person name="Picardeau M."/>
        </authorList>
    </citation>
    <scope>NUCLEOTIDE SEQUENCE [LARGE SCALE GENOMIC DNA]</scope>
    <source>
        <strain evidence="2">201601109</strain>
    </source>
</reference>
<dbReference type="PANTHER" id="PTHR43236">
    <property type="entry name" value="ANTITOXIN HIGA1"/>
    <property type="match status" value="1"/>
</dbReference>
<dbReference type="InterPro" id="IPR010359">
    <property type="entry name" value="IrrE_HExxH"/>
</dbReference>
<feature type="domain" description="IrrE N-terminal-like" evidence="1">
    <location>
        <begin position="79"/>
        <end position="171"/>
    </location>
</feature>
<dbReference type="AlphaFoldDB" id="A0A6H3NNE1"/>
<dbReference type="InterPro" id="IPR052345">
    <property type="entry name" value="Rad_response_metalloprotease"/>
</dbReference>
<dbReference type="RefSeq" id="WP_135781438.1">
    <property type="nucleotide sequence ID" value="NZ_RQHU01000014.1"/>
</dbReference>
<comment type="caution">
    <text evidence="2">The sequence shown here is derived from an EMBL/GenBank/DDBJ whole genome shotgun (WGS) entry which is preliminary data.</text>
</comment>